<dbReference type="Proteomes" id="UP001296776">
    <property type="component" value="Unassembled WGS sequence"/>
</dbReference>
<dbReference type="Gene3D" id="3.30.70.1440">
    <property type="entry name" value="Multidrug efflux transporter AcrB pore domain"/>
    <property type="match status" value="1"/>
</dbReference>
<dbReference type="SUPFAM" id="SSF82714">
    <property type="entry name" value="Multidrug efflux transporter AcrB TolC docking domain, DN and DC subdomains"/>
    <property type="match status" value="2"/>
</dbReference>
<dbReference type="GO" id="GO:0005886">
    <property type="term" value="C:plasma membrane"/>
    <property type="evidence" value="ECO:0007669"/>
    <property type="project" value="UniProtKB-SubCell"/>
</dbReference>
<dbReference type="PRINTS" id="PR00702">
    <property type="entry name" value="ACRIFLAVINRP"/>
</dbReference>
<feature type="transmembrane region" description="Helical" evidence="8">
    <location>
        <begin position="464"/>
        <end position="487"/>
    </location>
</feature>
<comment type="subcellular location">
    <subcellularLocation>
        <location evidence="1">Cell inner membrane</location>
        <topology evidence="1">Multi-pass membrane protein</topology>
    </subcellularLocation>
</comment>
<evidence type="ECO:0000256" key="6">
    <source>
        <dbReference type="ARBA" id="ARBA00022989"/>
    </source>
</evidence>
<gene>
    <name evidence="9" type="ORF">CKO40_17010</name>
</gene>
<evidence type="ECO:0000256" key="7">
    <source>
        <dbReference type="ARBA" id="ARBA00023136"/>
    </source>
</evidence>
<accession>A0AAJ0U6Q1</accession>
<dbReference type="PANTHER" id="PTHR32063:SF14">
    <property type="entry name" value="BLL4319 PROTEIN"/>
    <property type="match status" value="1"/>
</dbReference>
<dbReference type="FunFam" id="1.20.1640.10:FF:000001">
    <property type="entry name" value="Efflux pump membrane transporter"/>
    <property type="match status" value="1"/>
</dbReference>
<evidence type="ECO:0000256" key="4">
    <source>
        <dbReference type="ARBA" id="ARBA00022519"/>
    </source>
</evidence>
<feature type="transmembrane region" description="Helical" evidence="8">
    <location>
        <begin position="527"/>
        <end position="544"/>
    </location>
</feature>
<dbReference type="InterPro" id="IPR027463">
    <property type="entry name" value="AcrB_DN_DC_subdom"/>
</dbReference>
<evidence type="ECO:0000313" key="10">
    <source>
        <dbReference type="Proteomes" id="UP001296776"/>
    </source>
</evidence>
<dbReference type="AlphaFoldDB" id="A0AAJ0U6Q1"/>
<evidence type="ECO:0000256" key="3">
    <source>
        <dbReference type="ARBA" id="ARBA00022475"/>
    </source>
</evidence>
<evidence type="ECO:0000256" key="1">
    <source>
        <dbReference type="ARBA" id="ARBA00004429"/>
    </source>
</evidence>
<dbReference type="Gene3D" id="1.20.1640.10">
    <property type="entry name" value="Multidrug efflux transporter AcrB transmembrane domain"/>
    <property type="match status" value="2"/>
</dbReference>
<keyword evidence="3" id="KW-1003">Cell membrane</keyword>
<feature type="transmembrane region" description="Helical" evidence="8">
    <location>
        <begin position="432"/>
        <end position="452"/>
    </location>
</feature>
<keyword evidence="7 8" id="KW-0472">Membrane</keyword>
<keyword evidence="10" id="KW-1185">Reference proteome</keyword>
<protein>
    <submittedName>
        <fullName evidence="9">Multidrug transporter AcrB</fullName>
    </submittedName>
</protein>
<evidence type="ECO:0000256" key="5">
    <source>
        <dbReference type="ARBA" id="ARBA00022692"/>
    </source>
</evidence>
<dbReference type="SUPFAM" id="SSF82693">
    <property type="entry name" value="Multidrug efflux transporter AcrB pore domain, PN1, PN2, PC1 and PC2 subdomains"/>
    <property type="match status" value="3"/>
</dbReference>
<feature type="transmembrane region" description="Helical" evidence="8">
    <location>
        <begin position="360"/>
        <end position="380"/>
    </location>
</feature>
<feature type="transmembrane region" description="Helical" evidence="8">
    <location>
        <begin position="986"/>
        <end position="1009"/>
    </location>
</feature>
<dbReference type="Gene3D" id="3.30.70.1430">
    <property type="entry name" value="Multidrug efflux transporter AcrB pore domain"/>
    <property type="match status" value="2"/>
</dbReference>
<dbReference type="Gene3D" id="3.30.70.1320">
    <property type="entry name" value="Multidrug efflux transporter AcrB pore domain like"/>
    <property type="match status" value="1"/>
</dbReference>
<keyword evidence="4" id="KW-0997">Cell inner membrane</keyword>
<keyword evidence="2" id="KW-0813">Transport</keyword>
<evidence type="ECO:0000313" key="9">
    <source>
        <dbReference type="EMBL" id="MBK1706202.1"/>
    </source>
</evidence>
<organism evidence="9 10">
    <name type="scientific">Halochromatium glycolicum</name>
    <dbReference type="NCBI Taxonomy" id="85075"/>
    <lineage>
        <taxon>Bacteria</taxon>
        <taxon>Pseudomonadati</taxon>
        <taxon>Pseudomonadota</taxon>
        <taxon>Gammaproteobacteria</taxon>
        <taxon>Chromatiales</taxon>
        <taxon>Chromatiaceae</taxon>
        <taxon>Halochromatium</taxon>
    </lineage>
</organism>
<keyword evidence="5 8" id="KW-0812">Transmembrane</keyword>
<feature type="transmembrane region" description="Helical" evidence="8">
    <location>
        <begin position="386"/>
        <end position="411"/>
    </location>
</feature>
<reference evidence="9" key="2">
    <citation type="journal article" date="2020" name="Microorganisms">
        <title>Osmotic Adaptation and Compatible Solute Biosynthesis of Phototrophic Bacteria as Revealed from Genome Analyses.</title>
        <authorList>
            <person name="Imhoff J.F."/>
            <person name="Rahn T."/>
            <person name="Kunzel S."/>
            <person name="Keller A."/>
            <person name="Neulinger S.C."/>
        </authorList>
    </citation>
    <scope>NUCLEOTIDE SEQUENCE</scope>
    <source>
        <strain evidence="9">DSM 11080</strain>
    </source>
</reference>
<keyword evidence="6 8" id="KW-1133">Transmembrane helix</keyword>
<feature type="transmembrane region" description="Helical" evidence="8">
    <location>
        <begin position="955"/>
        <end position="974"/>
    </location>
</feature>
<evidence type="ECO:0000256" key="2">
    <source>
        <dbReference type="ARBA" id="ARBA00022448"/>
    </source>
</evidence>
<dbReference type="RefSeq" id="WP_200347652.1">
    <property type="nucleotide sequence ID" value="NZ_NRSJ01000036.1"/>
</dbReference>
<reference evidence="9" key="1">
    <citation type="submission" date="2017-08" db="EMBL/GenBank/DDBJ databases">
        <authorList>
            <person name="Imhoff J.F."/>
            <person name="Rahn T."/>
            <person name="Kuenzel S."/>
            <person name="Neulinger S.C."/>
        </authorList>
    </citation>
    <scope>NUCLEOTIDE SEQUENCE</scope>
    <source>
        <strain evidence="9">DSM 11080</strain>
    </source>
</reference>
<name>A0AAJ0U6Q1_9GAMM</name>
<dbReference type="SUPFAM" id="SSF82866">
    <property type="entry name" value="Multidrug efflux transporter AcrB transmembrane domain"/>
    <property type="match status" value="2"/>
</dbReference>
<dbReference type="Gene3D" id="3.30.2090.10">
    <property type="entry name" value="Multidrug efflux transporter AcrB TolC docking domain, DN and DC subdomains"/>
    <property type="match status" value="2"/>
</dbReference>
<comment type="caution">
    <text evidence="9">The sequence shown here is derived from an EMBL/GenBank/DDBJ whole genome shotgun (WGS) entry which is preliminary data.</text>
</comment>
<feature type="transmembrane region" description="Helical" evidence="8">
    <location>
        <begin position="334"/>
        <end position="353"/>
    </location>
</feature>
<feature type="transmembrane region" description="Helical" evidence="8">
    <location>
        <begin position="856"/>
        <end position="876"/>
    </location>
</feature>
<evidence type="ECO:0000256" key="8">
    <source>
        <dbReference type="SAM" id="Phobius"/>
    </source>
</evidence>
<dbReference type="Pfam" id="PF00873">
    <property type="entry name" value="ACR_tran"/>
    <property type="match status" value="1"/>
</dbReference>
<sequence>MILSDLAVKRPVFAAVLSLLLVAFGLVAFDRLPLREYPDIDPPVVSVQTVYPGAAASVVETRITQLIEDRIAGVEGIERIESSSEDGESRITIEFGIGRDIDGAANDVRDRVSGILDQLPVEAEPPDIQKVDSSDDVIMWLNLASERMSVPALTDYAQRYLVDRFSVLDGVARVRVGGSQTYAMRIWIDRNALAARGLTVSDVEQALRAENVELPAGGVESLDRQFSVRTERAFRTADDFARLVIARGSDGYLVRLGDVARVERGTEEDRTFFRGNGTPMVGLGIIKQSTANTITVADAAKAEMARLNPTLPEGMRIFQSYDTSVFVKDAILEVYKTLGIAIALVVLVIFLFLGSARAMLVPAVTVPVSLIATFSVLLVLGFSINILTLLALVLAIGLVVDDAIVVLENIHRRMEQYGETRLVAAYRGTRQVGFAVVATTIVLVAVFVPIAFLQGDIGRLFTEFALTMAAAVGFSTFVALTLSSMLASKLLPEGHRRARLTVGVDWAFDRLRGGYGVLLRFFLRQRWLVLLMLLATLAGAWWLLQQLPQEYAPSEDRGAFFVLVNGPEGASYAYMEEYMDEIERRLLPYAESGEAIRVLVRAPRSFGNTEVFNSGIVIMVMAPFGERRQTQLVMDEIRAKLADLPGVRAFPVMRQGFGGRIAKPVQFVIGGGTYEELAAWRDILLAEIERDNPGLQGIDWDYKETKPQLRIRIDYDRAADLGVSVETIGRTLETMLGSRRVTTYLDAGEEYDVIVEGERDAQRTPASLSNLYVRSASSGELIPLGNLVRVEETAESKSLNRYNRVRAITLEANLADDLALGDALAYLNRLADEQLPEQAVIDYKGQSADFQEAGQGILFVFLLGVAVVYLVLAAQFESWVHPLVIMLTVPLAMAGALLGLWLTGQSLNIYSQIGLIMLVGLSAKNGILIVEFANQLRDQGKAFGDALLEAADVRLRPIVMTGITTAAGSLPLLLSSGAGAETRMVIGTVILFGVLAATLFTLFVVPVAYATLARGTQSPGAVAQRLAREEGSAPTTAAPAGPT</sequence>
<dbReference type="InterPro" id="IPR001036">
    <property type="entry name" value="Acrflvin-R"/>
</dbReference>
<dbReference type="GO" id="GO:0042910">
    <property type="term" value="F:xenobiotic transmembrane transporter activity"/>
    <property type="evidence" value="ECO:0007669"/>
    <property type="project" value="TreeGrafter"/>
</dbReference>
<feature type="transmembrane region" description="Helical" evidence="8">
    <location>
        <begin position="909"/>
        <end position="934"/>
    </location>
</feature>
<feature type="transmembrane region" description="Helical" evidence="8">
    <location>
        <begin position="883"/>
        <end position="903"/>
    </location>
</feature>
<dbReference type="PANTHER" id="PTHR32063">
    <property type="match status" value="1"/>
</dbReference>
<dbReference type="EMBL" id="NRSJ01000036">
    <property type="protein sequence ID" value="MBK1706202.1"/>
    <property type="molecule type" value="Genomic_DNA"/>
</dbReference>
<proteinExistence type="predicted"/>